<evidence type="ECO:0000313" key="12">
    <source>
        <dbReference type="Proteomes" id="UP000275883"/>
    </source>
</evidence>
<dbReference type="GO" id="GO:0000049">
    <property type="term" value="F:tRNA binding"/>
    <property type="evidence" value="ECO:0007669"/>
    <property type="project" value="UniProtKB-UniRule"/>
</dbReference>
<evidence type="ECO:0000256" key="6">
    <source>
        <dbReference type="ARBA" id="ARBA00048707"/>
    </source>
</evidence>
<sequence>MKLIVGLGNPGAEYQKTRHNVGFEIIDRISEKLKAPLTEKKFNGIFYKEKDFILAKPLTYMNLSGDFVRALVDYYDIAINDIIIVYDDMDLLLGKVVIKQKGSSGGQKGMKDIINKLGTNEIKRLKVGIGRGQDATSHVLGKFDAQEASIMNQVFEYSAEALISFISNDIRFVMNKYTGKIYD</sequence>
<evidence type="ECO:0000256" key="1">
    <source>
        <dbReference type="ARBA" id="ARBA00013260"/>
    </source>
</evidence>
<dbReference type="EC" id="3.1.1.29" evidence="1 8"/>
<feature type="binding site" evidence="8">
    <location>
        <position position="14"/>
    </location>
    <ligand>
        <name>tRNA</name>
        <dbReference type="ChEBI" id="CHEBI:17843"/>
    </ligand>
</feature>
<accession>A0A3G8LGA0</accession>
<evidence type="ECO:0000313" key="11">
    <source>
        <dbReference type="EMBL" id="AZG68484.1"/>
    </source>
</evidence>
<evidence type="ECO:0000256" key="7">
    <source>
        <dbReference type="ARBA" id="ARBA00050038"/>
    </source>
</evidence>
<reference evidence="11 12" key="1">
    <citation type="submission" date="2018-11" db="EMBL/GenBank/DDBJ databases">
        <title>Genome sequence of Mycoplasma struthionis sp. nov.</title>
        <authorList>
            <person name="Spergser J."/>
        </authorList>
    </citation>
    <scope>NUCLEOTIDE SEQUENCE [LARGE SCALE GENOMIC DNA]</scope>
    <source>
        <strain evidence="11 12">237IA</strain>
    </source>
</reference>
<dbReference type="PANTHER" id="PTHR17224">
    <property type="entry name" value="PEPTIDYL-TRNA HYDROLASE"/>
    <property type="match status" value="1"/>
</dbReference>
<comment type="subcellular location">
    <subcellularLocation>
        <location evidence="8">Cytoplasm</location>
    </subcellularLocation>
</comment>
<dbReference type="SUPFAM" id="SSF53178">
    <property type="entry name" value="Peptidyl-tRNA hydrolase-like"/>
    <property type="match status" value="1"/>
</dbReference>
<dbReference type="PROSITE" id="PS01195">
    <property type="entry name" value="PEPT_TRNA_HYDROL_1"/>
    <property type="match status" value="1"/>
</dbReference>
<dbReference type="FunFam" id="3.40.50.1470:FF:000001">
    <property type="entry name" value="Peptidyl-tRNA hydrolase"/>
    <property type="match status" value="1"/>
</dbReference>
<dbReference type="KEGG" id="mstr:EGN60_00640"/>
<keyword evidence="2 8" id="KW-0820">tRNA-binding</keyword>
<name>A0A3G8LGA0_9MOLU</name>
<protein>
    <recommendedName>
        <fullName evidence="7 8">Peptidyl-tRNA hydrolase</fullName>
        <shortName evidence="8">Pth</shortName>
        <ecNumber evidence="1 8">3.1.1.29</ecNumber>
    </recommendedName>
</protein>
<dbReference type="CDD" id="cd00462">
    <property type="entry name" value="PTH"/>
    <property type="match status" value="1"/>
</dbReference>
<dbReference type="RefSeq" id="WP_124724179.1">
    <property type="nucleotide sequence ID" value="NZ_CP034044.1"/>
</dbReference>
<organism evidence="11 12">
    <name type="scientific">Mycoplasma struthionis</name>
    <dbReference type="NCBI Taxonomy" id="538220"/>
    <lineage>
        <taxon>Bacteria</taxon>
        <taxon>Bacillati</taxon>
        <taxon>Mycoplasmatota</taxon>
        <taxon>Mollicutes</taxon>
        <taxon>Mycoplasmataceae</taxon>
        <taxon>Mycoplasma</taxon>
    </lineage>
</organism>
<evidence type="ECO:0000256" key="2">
    <source>
        <dbReference type="ARBA" id="ARBA00022555"/>
    </source>
</evidence>
<keyword evidence="8" id="KW-0963">Cytoplasm</keyword>
<feature type="active site" description="Proton acceptor" evidence="8">
    <location>
        <position position="19"/>
    </location>
</feature>
<dbReference type="PANTHER" id="PTHR17224:SF1">
    <property type="entry name" value="PEPTIDYL-TRNA HYDROLASE"/>
    <property type="match status" value="1"/>
</dbReference>
<dbReference type="InterPro" id="IPR036416">
    <property type="entry name" value="Pept_tRNA_hydro_sf"/>
</dbReference>
<gene>
    <name evidence="8" type="primary">pth</name>
    <name evidence="11" type="ORF">EGN60_00640</name>
</gene>
<dbReference type="InterPro" id="IPR001328">
    <property type="entry name" value="Pept_tRNA_hydro"/>
</dbReference>
<keyword evidence="4 8" id="KW-0694">RNA-binding</keyword>
<feature type="binding site" evidence="8">
    <location>
        <position position="60"/>
    </location>
    <ligand>
        <name>tRNA</name>
        <dbReference type="ChEBI" id="CHEBI:17843"/>
    </ligand>
</feature>
<feature type="binding site" evidence="8">
    <location>
        <position position="62"/>
    </location>
    <ligand>
        <name>tRNA</name>
        <dbReference type="ChEBI" id="CHEBI:17843"/>
    </ligand>
</feature>
<comment type="similarity">
    <text evidence="5 8 10">Belongs to the PTH family.</text>
</comment>
<feature type="site" description="Stabilizes the basic form of H active site to accept a proton" evidence="8">
    <location>
        <position position="87"/>
    </location>
</feature>
<proteinExistence type="inferred from homology"/>
<evidence type="ECO:0000256" key="5">
    <source>
        <dbReference type="ARBA" id="ARBA00038063"/>
    </source>
</evidence>
<evidence type="ECO:0000256" key="10">
    <source>
        <dbReference type="RuleBase" id="RU004320"/>
    </source>
</evidence>
<dbReference type="GO" id="GO:0004045">
    <property type="term" value="F:peptidyl-tRNA hydrolase activity"/>
    <property type="evidence" value="ECO:0007669"/>
    <property type="project" value="UniProtKB-UniRule"/>
</dbReference>
<dbReference type="NCBIfam" id="TIGR00447">
    <property type="entry name" value="pth"/>
    <property type="match status" value="1"/>
</dbReference>
<dbReference type="GO" id="GO:0006515">
    <property type="term" value="P:protein quality control for misfolded or incompletely synthesized proteins"/>
    <property type="evidence" value="ECO:0007669"/>
    <property type="project" value="UniProtKB-UniRule"/>
</dbReference>
<feature type="site" description="Discriminates between blocked and unblocked aminoacyl-tRNA" evidence="8">
    <location>
        <position position="9"/>
    </location>
</feature>
<dbReference type="OrthoDB" id="9800507at2"/>
<evidence type="ECO:0000256" key="8">
    <source>
        <dbReference type="HAMAP-Rule" id="MF_00083"/>
    </source>
</evidence>
<dbReference type="GO" id="GO:0005737">
    <property type="term" value="C:cytoplasm"/>
    <property type="evidence" value="ECO:0007669"/>
    <property type="project" value="UniProtKB-SubCell"/>
</dbReference>
<comment type="catalytic activity">
    <reaction evidence="6 8 9">
        <text>an N-acyl-L-alpha-aminoacyl-tRNA + H2O = an N-acyl-L-amino acid + a tRNA + H(+)</text>
        <dbReference type="Rhea" id="RHEA:54448"/>
        <dbReference type="Rhea" id="RHEA-COMP:10123"/>
        <dbReference type="Rhea" id="RHEA-COMP:13883"/>
        <dbReference type="ChEBI" id="CHEBI:15377"/>
        <dbReference type="ChEBI" id="CHEBI:15378"/>
        <dbReference type="ChEBI" id="CHEBI:59874"/>
        <dbReference type="ChEBI" id="CHEBI:78442"/>
        <dbReference type="ChEBI" id="CHEBI:138191"/>
        <dbReference type="EC" id="3.1.1.29"/>
    </reaction>
</comment>
<evidence type="ECO:0000256" key="3">
    <source>
        <dbReference type="ARBA" id="ARBA00022801"/>
    </source>
</evidence>
<dbReference type="Gene3D" id="3.40.50.1470">
    <property type="entry name" value="Peptidyl-tRNA hydrolase"/>
    <property type="match status" value="1"/>
</dbReference>
<dbReference type="InterPro" id="IPR018171">
    <property type="entry name" value="Pept_tRNA_hydro_CS"/>
</dbReference>
<dbReference type="EMBL" id="CP034044">
    <property type="protein sequence ID" value="AZG68484.1"/>
    <property type="molecule type" value="Genomic_DNA"/>
</dbReference>
<comment type="subunit">
    <text evidence="8">Monomer.</text>
</comment>
<dbReference type="AlphaFoldDB" id="A0A3G8LGA0"/>
<comment type="caution">
    <text evidence="8">Lacks conserved residue(s) required for the propagation of feature annotation.</text>
</comment>
<keyword evidence="12" id="KW-1185">Reference proteome</keyword>
<comment type="function">
    <text evidence="8">Hydrolyzes ribosome-free peptidyl-tRNAs (with 1 or more amino acids incorporated), which drop off the ribosome during protein synthesis, or as a result of ribosome stalling.</text>
</comment>
<comment type="function">
    <text evidence="8">Catalyzes the release of premature peptidyl moieties from peptidyl-tRNA molecules trapped in stalled 50S ribosomal subunits, and thus maintains levels of free tRNAs and 50S ribosomes.</text>
</comment>
<evidence type="ECO:0000256" key="9">
    <source>
        <dbReference type="RuleBase" id="RU000673"/>
    </source>
</evidence>
<dbReference type="HAMAP" id="MF_00083">
    <property type="entry name" value="Pept_tRNA_hydro_bact"/>
    <property type="match status" value="1"/>
</dbReference>
<evidence type="ECO:0000256" key="4">
    <source>
        <dbReference type="ARBA" id="ARBA00022884"/>
    </source>
</evidence>
<dbReference type="Pfam" id="PF01195">
    <property type="entry name" value="Pept_tRNA_hydro"/>
    <property type="match status" value="1"/>
</dbReference>
<dbReference type="Proteomes" id="UP000275883">
    <property type="component" value="Chromosome"/>
</dbReference>
<dbReference type="GO" id="GO:0072344">
    <property type="term" value="P:rescue of stalled ribosome"/>
    <property type="evidence" value="ECO:0007669"/>
    <property type="project" value="UniProtKB-UniRule"/>
</dbReference>
<keyword evidence="3 8" id="KW-0378">Hydrolase</keyword>